<protein>
    <submittedName>
        <fullName evidence="2">Uncharacterized protein</fullName>
    </submittedName>
</protein>
<dbReference type="Proteomes" id="UP000183287">
    <property type="component" value="Unassembled WGS sequence"/>
</dbReference>
<evidence type="ECO:0000313" key="2">
    <source>
        <dbReference type="EMBL" id="SFM67502.1"/>
    </source>
</evidence>
<dbReference type="EMBL" id="FOUB01000043">
    <property type="protein sequence ID" value="SFM67502.1"/>
    <property type="molecule type" value="Genomic_DNA"/>
</dbReference>
<feature type="chain" id="PRO_5010378204" evidence="1">
    <location>
        <begin position="20"/>
        <end position="76"/>
    </location>
</feature>
<keyword evidence="1" id="KW-0732">Signal</keyword>
<sequence length="76" mass="8356">MWFQIIAFALSAVLSVVFAPKPPKPASNNLEDFNVPTVSEATPIPVVFGTRWLNQANTVWYGDFKKTAIKSSSGKK</sequence>
<dbReference type="STRING" id="44574.AAW31_02335"/>
<reference evidence="3" key="1">
    <citation type="submission" date="2016-10" db="EMBL/GenBank/DDBJ databases">
        <authorList>
            <person name="Varghese N."/>
            <person name="Submissions S."/>
        </authorList>
    </citation>
    <scope>NUCLEOTIDE SEQUENCE [LARGE SCALE GENOMIC DNA]</scope>
    <source>
        <strain evidence="3">Nm44</strain>
    </source>
</reference>
<name>A0A1I4SST2_9PROT</name>
<dbReference type="RefSeq" id="WP_074906225.1">
    <property type="nucleotide sequence ID" value="NZ_FOUB01000043.1"/>
</dbReference>
<organism evidence="2 3">
    <name type="scientific">Nitrosomonas communis</name>
    <dbReference type="NCBI Taxonomy" id="44574"/>
    <lineage>
        <taxon>Bacteria</taxon>
        <taxon>Pseudomonadati</taxon>
        <taxon>Pseudomonadota</taxon>
        <taxon>Betaproteobacteria</taxon>
        <taxon>Nitrosomonadales</taxon>
        <taxon>Nitrosomonadaceae</taxon>
        <taxon>Nitrosomonas</taxon>
    </lineage>
</organism>
<keyword evidence="3" id="KW-1185">Reference proteome</keyword>
<accession>A0A1I4SST2</accession>
<feature type="signal peptide" evidence="1">
    <location>
        <begin position="1"/>
        <end position="19"/>
    </location>
</feature>
<dbReference type="AlphaFoldDB" id="A0A1I4SST2"/>
<evidence type="ECO:0000256" key="1">
    <source>
        <dbReference type="SAM" id="SignalP"/>
    </source>
</evidence>
<gene>
    <name evidence="2" type="ORF">SAMN05421863_104319</name>
</gene>
<proteinExistence type="predicted"/>
<evidence type="ECO:0000313" key="3">
    <source>
        <dbReference type="Proteomes" id="UP000183287"/>
    </source>
</evidence>
<dbReference type="OrthoDB" id="8617696at2"/>